<comment type="caution">
    <text evidence="3">The sequence shown here is derived from an EMBL/GenBank/DDBJ whole genome shotgun (WGS) entry which is preliminary data.</text>
</comment>
<dbReference type="PANTHER" id="PTHR34819">
    <property type="entry name" value="LARGE CYSTEINE-RICH PERIPLASMIC PROTEIN OMCB"/>
    <property type="match status" value="1"/>
</dbReference>
<protein>
    <submittedName>
        <fullName evidence="3">DUF11 domain-containing protein</fullName>
    </submittedName>
</protein>
<dbReference type="EMBL" id="JAAJBT010000014">
    <property type="protein sequence ID" value="NHM03059.1"/>
    <property type="molecule type" value="Genomic_DNA"/>
</dbReference>
<organism evidence="3 4">
    <name type="scientific">Flavobacterium difficile</name>
    <dbReference type="NCBI Taxonomy" id="2709659"/>
    <lineage>
        <taxon>Bacteria</taxon>
        <taxon>Pseudomonadati</taxon>
        <taxon>Bacteroidota</taxon>
        <taxon>Flavobacteriia</taxon>
        <taxon>Flavobacteriales</taxon>
        <taxon>Flavobacteriaceae</taxon>
        <taxon>Flavobacterium</taxon>
    </lineage>
</organism>
<dbReference type="Proteomes" id="UP000800984">
    <property type="component" value="Unassembled WGS sequence"/>
</dbReference>
<sequence length="647" mass="67331">MKNISSTSNKSKVLFFVLLNKLVNHNPMDNKITNFFFISKLKVFKKFALIALLFVSSNLFAQSFVFNMSGQSFSFLNANRTLLSGTGNTAGSIHRYDNVATVSGRVIYARVTIVSTTNATIGTFDQDAAPGTAAAFQPIINTTAAAGVAGFASYRFEFFDTLTNIPAYLYNFNLSGLDIDGVSANQRELYQIRDYSNYQVDNTTGLTVTPAGTFTQFLGLTTSLPGITFENTASFISFYGNSKTSIDVNLGSTGTNANRQMSMVLGVAPGTFTTPQTTSNAAALTQTDLQVTKTASSFSPIKGGTITFTLTARNNGTSNATGVQVSDILPNGYTFTSATPSVGTYNNATGFWTIGTMNNGATETLTINATVNETGNYSNSAGITGNEIDPNTNNNGSTVTPVPVSQTNLGVIKTINNPNPPVGSSVQFTITASNSGLSNATGVIVNDLLPSGYTFTSAVPSVGSYNTGTGVWNIGNFLNGANATLTINATVNATGNFTNTASISGNETDPNTANNSSSVSIPINLMNTCPSNTVNLNTALMSNAAPSGSVLTWHTGTPATNANLVSDPTTVVGGTYYASFYDTANMCYGPVSGIVNVSVTPCSNPPVANDDDQSATPLTEDGADGTVSVLANDTDVDGNPSAPVNGV</sequence>
<evidence type="ECO:0000259" key="2">
    <source>
        <dbReference type="Pfam" id="PF01345"/>
    </source>
</evidence>
<dbReference type="Gene3D" id="2.60.40.1170">
    <property type="entry name" value="Mu homology domain, subdomain B"/>
    <property type="match status" value="2"/>
</dbReference>
<feature type="region of interest" description="Disordered" evidence="1">
    <location>
        <begin position="605"/>
        <end position="647"/>
    </location>
</feature>
<dbReference type="PANTHER" id="PTHR34819:SF3">
    <property type="entry name" value="CELL SURFACE PROTEIN"/>
    <property type="match status" value="1"/>
</dbReference>
<evidence type="ECO:0000256" key="1">
    <source>
        <dbReference type="SAM" id="MobiDB-lite"/>
    </source>
</evidence>
<feature type="non-terminal residue" evidence="3">
    <location>
        <position position="647"/>
    </location>
</feature>
<dbReference type="InterPro" id="IPR047589">
    <property type="entry name" value="DUF11_rpt"/>
</dbReference>
<name>A0ABX0IB19_9FLAO</name>
<dbReference type="Pfam" id="PF01345">
    <property type="entry name" value="DUF11"/>
    <property type="match status" value="2"/>
</dbReference>
<feature type="domain" description="DUF11" evidence="2">
    <location>
        <begin position="409"/>
        <end position="521"/>
    </location>
</feature>
<keyword evidence="4" id="KW-1185">Reference proteome</keyword>
<dbReference type="NCBIfam" id="TIGR01451">
    <property type="entry name" value="B_ant_repeat"/>
    <property type="match status" value="2"/>
</dbReference>
<evidence type="ECO:0000313" key="4">
    <source>
        <dbReference type="Proteomes" id="UP000800984"/>
    </source>
</evidence>
<evidence type="ECO:0000313" key="3">
    <source>
        <dbReference type="EMBL" id="NHM03059.1"/>
    </source>
</evidence>
<dbReference type="InterPro" id="IPR051172">
    <property type="entry name" value="Chlamydia_OmcB"/>
</dbReference>
<accession>A0ABX0IB19</accession>
<gene>
    <name evidence="3" type="ORF">G4D72_13185</name>
</gene>
<feature type="domain" description="DUF11" evidence="2">
    <location>
        <begin position="288"/>
        <end position="400"/>
    </location>
</feature>
<dbReference type="InterPro" id="IPR001434">
    <property type="entry name" value="OmcB-like_DUF11"/>
</dbReference>
<proteinExistence type="predicted"/>
<reference evidence="3 4" key="1">
    <citation type="submission" date="2020-02" db="EMBL/GenBank/DDBJ databases">
        <authorList>
            <person name="Chen W.-M."/>
        </authorList>
    </citation>
    <scope>NUCLEOTIDE SEQUENCE [LARGE SCALE GENOMIC DNA]</scope>
    <source>
        <strain evidence="3 4">KDG-16</strain>
    </source>
</reference>